<dbReference type="PANTHER" id="PTHR37096">
    <property type="entry name" value="YALI0E33429P"/>
    <property type="match status" value="1"/>
</dbReference>
<dbReference type="SUPFAM" id="SSF52540">
    <property type="entry name" value="P-loop containing nucleoside triphosphate hydrolases"/>
    <property type="match status" value="1"/>
</dbReference>
<gene>
    <name evidence="2" type="ORF">RCL2_001960300</name>
    <name evidence="1" type="ORF">RclHR1_00340031</name>
</gene>
<dbReference type="InterPro" id="IPR027417">
    <property type="entry name" value="P-loop_NTPase"/>
</dbReference>
<dbReference type="InterPro" id="IPR051667">
    <property type="entry name" value="Archaeal_ATPase_domain"/>
</dbReference>
<dbReference type="Gene3D" id="3.40.50.300">
    <property type="entry name" value="P-loop containing nucleotide triphosphate hydrolases"/>
    <property type="match status" value="1"/>
</dbReference>
<evidence type="ECO:0000313" key="3">
    <source>
        <dbReference type="Proteomes" id="UP000247702"/>
    </source>
</evidence>
<accession>A0A2Z6RAG0</accession>
<keyword evidence="2" id="KW-0378">Hydrolase</keyword>
<dbReference type="EMBL" id="BLAL01000218">
    <property type="protein sequence ID" value="GES92845.1"/>
    <property type="molecule type" value="Genomic_DNA"/>
</dbReference>
<comment type="caution">
    <text evidence="1">The sequence shown here is derived from an EMBL/GenBank/DDBJ whole genome shotgun (WGS) entry which is preliminary data.</text>
</comment>
<reference evidence="2" key="2">
    <citation type="submission" date="2019-10" db="EMBL/GenBank/DDBJ databases">
        <title>Conservation and host-specific expression of non-tandemly repeated heterogenous ribosome RNA gene in arbuscular mycorrhizal fungi.</title>
        <authorList>
            <person name="Maeda T."/>
            <person name="Kobayashi Y."/>
            <person name="Nakagawa T."/>
            <person name="Ezawa T."/>
            <person name="Yamaguchi K."/>
            <person name="Bino T."/>
            <person name="Nishimoto Y."/>
            <person name="Shigenobu S."/>
            <person name="Kawaguchi M."/>
        </authorList>
    </citation>
    <scope>NUCLEOTIDE SEQUENCE</scope>
    <source>
        <strain evidence="2">HR1</strain>
    </source>
</reference>
<organism evidence="1 3">
    <name type="scientific">Rhizophagus clarus</name>
    <dbReference type="NCBI Taxonomy" id="94130"/>
    <lineage>
        <taxon>Eukaryota</taxon>
        <taxon>Fungi</taxon>
        <taxon>Fungi incertae sedis</taxon>
        <taxon>Mucoromycota</taxon>
        <taxon>Glomeromycotina</taxon>
        <taxon>Glomeromycetes</taxon>
        <taxon>Glomerales</taxon>
        <taxon>Glomeraceae</taxon>
        <taxon>Rhizophagus</taxon>
    </lineage>
</organism>
<dbReference type="OrthoDB" id="2150628at2759"/>
<dbReference type="GO" id="GO:0016787">
    <property type="term" value="F:hydrolase activity"/>
    <property type="evidence" value="ECO:0007669"/>
    <property type="project" value="UniProtKB-KW"/>
</dbReference>
<dbReference type="AlphaFoldDB" id="A0A2Z6RAG0"/>
<keyword evidence="3" id="KW-1185">Reference proteome</keyword>
<reference evidence="1 3" key="1">
    <citation type="submission" date="2017-11" db="EMBL/GenBank/DDBJ databases">
        <title>The genome of Rhizophagus clarus HR1 reveals common genetic basis of auxotrophy among arbuscular mycorrhizal fungi.</title>
        <authorList>
            <person name="Kobayashi Y."/>
        </authorList>
    </citation>
    <scope>NUCLEOTIDE SEQUENCE [LARGE SCALE GENOMIC DNA]</scope>
    <source>
        <strain evidence="1 3">HR1</strain>
    </source>
</reference>
<evidence type="ECO:0000313" key="2">
    <source>
        <dbReference type="EMBL" id="GES92845.1"/>
    </source>
</evidence>
<name>A0A2Z6RAG0_9GLOM</name>
<proteinExistence type="predicted"/>
<dbReference type="PANTHER" id="PTHR37096:SF1">
    <property type="entry name" value="AAA+ ATPASE DOMAIN-CONTAINING PROTEIN"/>
    <property type="match status" value="1"/>
</dbReference>
<dbReference type="Proteomes" id="UP000247702">
    <property type="component" value="Unassembled WGS sequence"/>
</dbReference>
<dbReference type="Proteomes" id="UP000615446">
    <property type="component" value="Unassembled WGS sequence"/>
</dbReference>
<protein>
    <submittedName>
        <fullName evidence="2">P-loop containing nucleoside triphosphate hydrolase protein</fullName>
    </submittedName>
</protein>
<sequence>MSATRFLRRLPTLVQLYRHQEITKFKEAFSYKIPRIHAILGPPNTGKTTLIHNVVNNGDFYPLIIDCHNGSFDTPANLYCSLITQFRQFFKKNPKLNKDHNLLNSNNFEITAKDVIELLQKINKTLLEYSSWDTFESPPILIFNEAHLFKKLAQSKEGETLLTSFLNWLITKILHTPSYVTPYIVGDLSKSEAELYFENEVLRKHETEVRCELEGQFDHVYRITGTRMLTIDHYVDEYKVHKGKFENFSEYKQEFDWLMNGLYPEELRLLGKPDPLWNKNKFIDAMRAVGRSPGYILENDLIKSIGYEAVSSLIEYNFLFRRSTNNFAYDIINPPEDKVILTAMSKPSEYAMRFFRNL</sequence>
<dbReference type="EMBL" id="BEXD01002668">
    <property type="protein sequence ID" value="GBB99040.1"/>
    <property type="molecule type" value="Genomic_DNA"/>
</dbReference>
<evidence type="ECO:0000313" key="1">
    <source>
        <dbReference type="EMBL" id="GBB99040.1"/>
    </source>
</evidence>
<dbReference type="STRING" id="94130.A0A2Z6RAG0"/>